<sequence length="418" mass="44555">MTETDVREITGPRNFRNSTALVDNADPVWQAAADNGLIGIAVDHESNNRLVVPGTGHAFANMCSCSYLGLNRHPAVLDGVVSAVRETGTIELMTSTTRIRPTIQLQLEEELGELFGARILLSTTCSTVTAGLLPLLASGHLAEGGPRVMIFDRHAHFSMSYVKATCAQESLVLTSGHNDIDFIADACRKYPSVAYIADGAYSMGGSAALEQLLELQDRYGLYLYFDDSHSLSIMGEHGEGFVRSHTAPGPLTTIVASLGKGFGSGGGLAMLHSAKQVEFLARHGGPLGWSQNLSVPTIGAALGSATIHRSPELGELQGELAANLAHFDELLPTHLAGNGLPVRRIDVGDADRAVRLSTELYRRGYYSSAVFFPIVPRGAAGLRIMIRSDMERADLSAFAGHVTELLDTELLGTDTAAL</sequence>
<comment type="catalytic activity">
    <reaction evidence="5">
        <text>6-carboxyhexanoyl-[ACP] + L-alanine + H(+) = (8S)-8-amino-7-oxononanoate + holo-[ACP] + CO2</text>
        <dbReference type="Rhea" id="RHEA:42288"/>
        <dbReference type="Rhea" id="RHEA-COMP:9685"/>
        <dbReference type="Rhea" id="RHEA-COMP:9955"/>
        <dbReference type="ChEBI" id="CHEBI:15378"/>
        <dbReference type="ChEBI" id="CHEBI:16526"/>
        <dbReference type="ChEBI" id="CHEBI:57972"/>
        <dbReference type="ChEBI" id="CHEBI:64479"/>
        <dbReference type="ChEBI" id="CHEBI:78846"/>
        <dbReference type="ChEBI" id="CHEBI:149468"/>
        <dbReference type="EC" id="2.3.1.47"/>
    </reaction>
</comment>
<organism evidence="7 8">
    <name type="scientific">Actinokineospora diospyrosa</name>
    <dbReference type="NCBI Taxonomy" id="103728"/>
    <lineage>
        <taxon>Bacteria</taxon>
        <taxon>Bacillati</taxon>
        <taxon>Actinomycetota</taxon>
        <taxon>Actinomycetes</taxon>
        <taxon>Pseudonocardiales</taxon>
        <taxon>Pseudonocardiaceae</taxon>
        <taxon>Actinokineospora</taxon>
    </lineage>
</organism>
<dbReference type="PANTHER" id="PTHR13693:SF100">
    <property type="entry name" value="8-AMINO-7-OXONONANOATE SYNTHASE"/>
    <property type="match status" value="1"/>
</dbReference>
<accession>A0ABT1IBY2</accession>
<name>A0ABT1IBY2_9PSEU</name>
<evidence type="ECO:0000259" key="6">
    <source>
        <dbReference type="Pfam" id="PF00155"/>
    </source>
</evidence>
<keyword evidence="8" id="KW-1185">Reference proteome</keyword>
<gene>
    <name evidence="7" type="ORF">LV75_002641</name>
</gene>
<proteinExistence type="predicted"/>
<dbReference type="RefSeq" id="WP_253887128.1">
    <property type="nucleotide sequence ID" value="NZ_BAAAVB010000013.1"/>
</dbReference>
<evidence type="ECO:0000313" key="7">
    <source>
        <dbReference type="EMBL" id="MCP2270140.1"/>
    </source>
</evidence>
<reference evidence="7 8" key="1">
    <citation type="submission" date="2022-06" db="EMBL/GenBank/DDBJ databases">
        <title>Genomic Encyclopedia of Archaeal and Bacterial Type Strains, Phase II (KMG-II): from individual species to whole genera.</title>
        <authorList>
            <person name="Goeker M."/>
        </authorList>
    </citation>
    <scope>NUCLEOTIDE SEQUENCE [LARGE SCALE GENOMIC DNA]</scope>
    <source>
        <strain evidence="7 8">DSM 44255</strain>
    </source>
</reference>
<comment type="caution">
    <text evidence="7">The sequence shown here is derived from an EMBL/GenBank/DDBJ whole genome shotgun (WGS) entry which is preliminary data.</text>
</comment>
<comment type="cofactor">
    <cofactor evidence="1">
        <name>pyridoxal 5'-phosphate</name>
        <dbReference type="ChEBI" id="CHEBI:597326"/>
    </cofactor>
</comment>
<dbReference type="EC" id="2.3.1.47" evidence="2"/>
<dbReference type="InterPro" id="IPR004839">
    <property type="entry name" value="Aminotransferase_I/II_large"/>
</dbReference>
<evidence type="ECO:0000256" key="4">
    <source>
        <dbReference type="ARBA" id="ARBA00022898"/>
    </source>
</evidence>
<dbReference type="Proteomes" id="UP001205185">
    <property type="component" value="Unassembled WGS sequence"/>
</dbReference>
<dbReference type="InterPro" id="IPR015421">
    <property type="entry name" value="PyrdxlP-dep_Trfase_major"/>
</dbReference>
<keyword evidence="3" id="KW-0808">Transferase</keyword>
<dbReference type="NCBIfam" id="NF005697">
    <property type="entry name" value="PRK07505.1"/>
    <property type="match status" value="1"/>
</dbReference>
<feature type="domain" description="Aminotransferase class I/classII large" evidence="6">
    <location>
        <begin position="61"/>
        <end position="399"/>
    </location>
</feature>
<dbReference type="PANTHER" id="PTHR13693">
    <property type="entry name" value="CLASS II AMINOTRANSFERASE/8-AMINO-7-OXONONANOATE SYNTHASE"/>
    <property type="match status" value="1"/>
</dbReference>
<dbReference type="InterPro" id="IPR015424">
    <property type="entry name" value="PyrdxlP-dep_Trfase"/>
</dbReference>
<dbReference type="Pfam" id="PF00155">
    <property type="entry name" value="Aminotran_1_2"/>
    <property type="match status" value="1"/>
</dbReference>
<dbReference type="Gene3D" id="3.40.640.10">
    <property type="entry name" value="Type I PLP-dependent aspartate aminotransferase-like (Major domain)"/>
    <property type="match status" value="1"/>
</dbReference>
<dbReference type="InterPro" id="IPR015422">
    <property type="entry name" value="PyrdxlP-dep_Trfase_small"/>
</dbReference>
<evidence type="ECO:0000256" key="5">
    <source>
        <dbReference type="ARBA" id="ARBA00047715"/>
    </source>
</evidence>
<dbReference type="SUPFAM" id="SSF53383">
    <property type="entry name" value="PLP-dependent transferases"/>
    <property type="match status" value="1"/>
</dbReference>
<dbReference type="EMBL" id="JAMTCO010000006">
    <property type="protein sequence ID" value="MCP2270140.1"/>
    <property type="molecule type" value="Genomic_DNA"/>
</dbReference>
<dbReference type="InterPro" id="IPR050087">
    <property type="entry name" value="AON_synthase_class-II"/>
</dbReference>
<evidence type="ECO:0000256" key="2">
    <source>
        <dbReference type="ARBA" id="ARBA00013187"/>
    </source>
</evidence>
<dbReference type="Gene3D" id="3.90.1150.10">
    <property type="entry name" value="Aspartate Aminotransferase, domain 1"/>
    <property type="match status" value="1"/>
</dbReference>
<evidence type="ECO:0000256" key="1">
    <source>
        <dbReference type="ARBA" id="ARBA00001933"/>
    </source>
</evidence>
<evidence type="ECO:0000313" key="8">
    <source>
        <dbReference type="Proteomes" id="UP001205185"/>
    </source>
</evidence>
<evidence type="ECO:0000256" key="3">
    <source>
        <dbReference type="ARBA" id="ARBA00022679"/>
    </source>
</evidence>
<keyword evidence="4" id="KW-0663">Pyridoxal phosphate</keyword>
<protein>
    <recommendedName>
        <fullName evidence="2">8-amino-7-oxononanoate synthase</fullName>
        <ecNumber evidence="2">2.3.1.47</ecNumber>
    </recommendedName>
</protein>